<sequence length="70" mass="7933">LLPTRPTRVGLFSKRTTCRRSLKWPPNTVFPSWQMKSTAIWFSQDATVPPWLLSAVMFPSCPVAVWLSVG</sequence>
<reference evidence="1" key="1">
    <citation type="submission" date="2016-05" db="EMBL/GenBank/DDBJ databases">
        <authorList>
            <person name="Lavstsen T."/>
            <person name="Jespersen J.S."/>
        </authorList>
    </citation>
    <scope>NUCLEOTIDE SEQUENCE</scope>
    <source>
        <tissue evidence="1">Brain</tissue>
    </source>
</reference>
<dbReference type="GO" id="GO:0008483">
    <property type="term" value="F:transaminase activity"/>
    <property type="evidence" value="ECO:0007669"/>
    <property type="project" value="UniProtKB-KW"/>
</dbReference>
<proteinExistence type="predicted"/>
<keyword evidence="1" id="KW-0032">Aminotransferase</keyword>
<name>A0A1A7YA08_9TELE</name>
<organism evidence="1">
    <name type="scientific">Iconisemion striatum</name>
    <dbReference type="NCBI Taxonomy" id="60296"/>
    <lineage>
        <taxon>Eukaryota</taxon>
        <taxon>Metazoa</taxon>
        <taxon>Chordata</taxon>
        <taxon>Craniata</taxon>
        <taxon>Vertebrata</taxon>
        <taxon>Euteleostomi</taxon>
        <taxon>Actinopterygii</taxon>
        <taxon>Neopterygii</taxon>
        <taxon>Teleostei</taxon>
        <taxon>Neoteleostei</taxon>
        <taxon>Acanthomorphata</taxon>
        <taxon>Ovalentaria</taxon>
        <taxon>Atherinomorphae</taxon>
        <taxon>Cyprinodontiformes</taxon>
        <taxon>Nothobranchiidae</taxon>
        <taxon>Iconisemion</taxon>
    </lineage>
</organism>
<gene>
    <name evidence="1" type="primary">TAT</name>
</gene>
<accession>A0A1A7YA08</accession>
<protein>
    <submittedName>
        <fullName evidence="1">Tyrosine aminotransferase</fullName>
    </submittedName>
</protein>
<feature type="non-terminal residue" evidence="1">
    <location>
        <position position="70"/>
    </location>
</feature>
<keyword evidence="1" id="KW-0808">Transferase</keyword>
<dbReference type="EMBL" id="HADX01004876">
    <property type="protein sequence ID" value="SBP27108.1"/>
    <property type="molecule type" value="Transcribed_RNA"/>
</dbReference>
<feature type="non-terminal residue" evidence="1">
    <location>
        <position position="1"/>
    </location>
</feature>
<evidence type="ECO:0000313" key="1">
    <source>
        <dbReference type="EMBL" id="SBP27108.1"/>
    </source>
</evidence>
<reference evidence="1" key="2">
    <citation type="submission" date="2016-06" db="EMBL/GenBank/DDBJ databases">
        <title>The genome of a short-lived fish provides insights into sex chromosome evolution and the genetic control of aging.</title>
        <authorList>
            <person name="Reichwald K."/>
            <person name="Felder M."/>
            <person name="Petzold A."/>
            <person name="Koch P."/>
            <person name="Groth M."/>
            <person name="Platzer M."/>
        </authorList>
    </citation>
    <scope>NUCLEOTIDE SEQUENCE</scope>
    <source>
        <tissue evidence="1">Brain</tissue>
    </source>
</reference>
<dbReference type="AlphaFoldDB" id="A0A1A7YA08"/>